<dbReference type="RefSeq" id="WP_258454380.1">
    <property type="nucleotide sequence ID" value="NZ_LT906465.1"/>
</dbReference>
<evidence type="ECO:0000313" key="3">
    <source>
        <dbReference type="Proteomes" id="UP000215196"/>
    </source>
</evidence>
<feature type="chain" id="PRO_5012534565" evidence="1">
    <location>
        <begin position="23"/>
        <end position="48"/>
    </location>
</feature>
<dbReference type="KEGG" id="ctak:4412677_02604"/>
<organism evidence="2 3">
    <name type="scientific">Chryseobacterium taklimakanense</name>
    <dbReference type="NCBI Taxonomy" id="536441"/>
    <lineage>
        <taxon>Bacteria</taxon>
        <taxon>Pseudomonadati</taxon>
        <taxon>Bacteroidota</taxon>
        <taxon>Flavobacteriia</taxon>
        <taxon>Flavobacteriales</taxon>
        <taxon>Weeksellaceae</taxon>
        <taxon>Chryseobacterium group</taxon>
        <taxon>Chryseobacterium</taxon>
    </lineage>
</organism>
<dbReference type="AlphaFoldDB" id="A0A239XWC7"/>
<name>A0A239XWC7_9FLAO</name>
<gene>
    <name evidence="2" type="ORF">SAMEA4412677_02604</name>
</gene>
<keyword evidence="1" id="KW-0732">Signal</keyword>
<feature type="signal peptide" evidence="1">
    <location>
        <begin position="1"/>
        <end position="22"/>
    </location>
</feature>
<keyword evidence="3" id="KW-1185">Reference proteome</keyword>
<proteinExistence type="predicted"/>
<evidence type="ECO:0000256" key="1">
    <source>
        <dbReference type="SAM" id="SignalP"/>
    </source>
</evidence>
<sequence length="48" mass="4568">MTKGKSAAAKVMSMGKTAAASAATGGKAIAVSAAKTAGEMGKSIKALR</sequence>
<protein>
    <submittedName>
        <fullName evidence="2">Uncharacterized protein</fullName>
    </submittedName>
</protein>
<dbReference type="Proteomes" id="UP000215196">
    <property type="component" value="Chromosome 1"/>
</dbReference>
<evidence type="ECO:0000313" key="2">
    <source>
        <dbReference type="EMBL" id="SNV51115.1"/>
    </source>
</evidence>
<dbReference type="EMBL" id="LT906465">
    <property type="protein sequence ID" value="SNV51115.1"/>
    <property type="molecule type" value="Genomic_DNA"/>
</dbReference>
<reference evidence="2 3" key="1">
    <citation type="submission" date="2017-06" db="EMBL/GenBank/DDBJ databases">
        <authorList>
            <consortium name="Pathogen Informatics"/>
        </authorList>
    </citation>
    <scope>NUCLEOTIDE SEQUENCE [LARGE SCALE GENOMIC DNA]</scope>
    <source>
        <strain evidence="2 3">NCTC13490</strain>
    </source>
</reference>
<accession>A0A239XWC7</accession>